<keyword evidence="5" id="KW-1185">Reference proteome</keyword>
<dbReference type="EnsemblPlants" id="Pp3c16_9010V3.3">
    <property type="protein sequence ID" value="Pp3c16_9010V3.3"/>
    <property type="gene ID" value="Pp3c16_9010"/>
</dbReference>
<accession>A0A2K1J7T8</accession>
<dbReference type="RefSeq" id="XP_024398343.1">
    <property type="nucleotide sequence ID" value="XM_024542575.2"/>
</dbReference>
<dbReference type="KEGG" id="ppp:112293310"/>
<dbReference type="EnsemblPlants" id="Pp3c16_9010V3.4">
    <property type="protein sequence ID" value="Pp3c16_9010V3.4"/>
    <property type="gene ID" value="Pp3c16_9010"/>
</dbReference>
<reference evidence="4" key="3">
    <citation type="submission" date="2020-12" db="UniProtKB">
        <authorList>
            <consortium name="EnsemblPlants"/>
        </authorList>
    </citation>
    <scope>IDENTIFICATION</scope>
</reference>
<evidence type="ECO:0000313" key="3">
    <source>
        <dbReference type="EMBL" id="PNR37593.1"/>
    </source>
</evidence>
<dbReference type="Gramene" id="Pp3c16_9010V3.2">
    <property type="protein sequence ID" value="Pp3c16_9010V3.2"/>
    <property type="gene ID" value="Pp3c16_9010"/>
</dbReference>
<dbReference type="Gramene" id="Pp3c16_9010V3.3">
    <property type="protein sequence ID" value="Pp3c16_9010V3.3"/>
    <property type="gene ID" value="Pp3c16_9010"/>
</dbReference>
<dbReference type="PaxDb" id="3218-PP1S402_2V6.1"/>
<dbReference type="Pfam" id="PF06911">
    <property type="entry name" value="Senescence"/>
    <property type="match status" value="1"/>
</dbReference>
<evidence type="ECO:0000313" key="4">
    <source>
        <dbReference type="EnsemblPlants" id="Pp3c16_9010V3.1"/>
    </source>
</evidence>
<dbReference type="EMBL" id="ABEU02000016">
    <property type="protein sequence ID" value="PNR37593.1"/>
    <property type="molecule type" value="Genomic_DNA"/>
</dbReference>
<dbReference type="Gramene" id="Pp3c16_9010V3.1">
    <property type="protein sequence ID" value="Pp3c16_9010V3.1"/>
    <property type="gene ID" value="Pp3c16_9010"/>
</dbReference>
<evidence type="ECO:0000313" key="5">
    <source>
        <dbReference type="Proteomes" id="UP000006727"/>
    </source>
</evidence>
<dbReference type="RefSeq" id="XP_024398342.1">
    <property type="nucleotide sequence ID" value="XM_024542574.2"/>
</dbReference>
<dbReference type="OMA" id="WIAVAPE"/>
<feature type="region of interest" description="Disordered" evidence="1">
    <location>
        <begin position="333"/>
        <end position="403"/>
    </location>
</feature>
<dbReference type="GeneID" id="112293310"/>
<name>A0A2K1J7T8_PHYPA</name>
<dbReference type="Proteomes" id="UP000006727">
    <property type="component" value="Chromosome 16"/>
</dbReference>
<protein>
    <recommendedName>
        <fullName evidence="2">Senescence domain-containing protein</fullName>
    </recommendedName>
</protein>
<proteinExistence type="predicted"/>
<dbReference type="InterPro" id="IPR045036">
    <property type="entry name" value="Spartin-like"/>
</dbReference>
<dbReference type="OrthoDB" id="1902436at2759"/>
<dbReference type="GO" id="GO:0005886">
    <property type="term" value="C:plasma membrane"/>
    <property type="evidence" value="ECO:0000318"/>
    <property type="project" value="GO_Central"/>
</dbReference>
<feature type="domain" description="Senescence" evidence="2">
    <location>
        <begin position="158"/>
        <end position="324"/>
    </location>
</feature>
<sequence>MGSQMELISIGEAQLYLVSGKESVLMQIGTFSLKLLKQAHSPLAAVVASVGEIQWPLGKDGPVMKVWDRRYAFALPKLLYGMVLPGFTPMGVLQQLESILAKYSILRTHHVTANLDQHLLVETGVSDNLGFWIAVAPEVEMISSKVVSKIYRTSIATEKNIGMNSDRAAVGVQHGASFMKRKSPDSPTDDGNGRVSSCMMGRMQEARRMSAVAKLMSMTLLKGAISATEHVSKILGSDMNSKSSSPIYGVAVASVNAFRKVVEAVETAGKSLYDRTKKEGTDISQERFGLQTGQGLQDEFDSHANVTNTTWTLNEMGVKMLLKMTLASTVAYTRSNSRTSTTSTVTSTGDKNLGSPESVGTGWVPSKSQKRDASHHQHRTTPSLQQAHQESSSPRMRSGPQLHTSQLFPTSAEQMRNHAVVGLPAPSPLIMPRSGNCTAAASVSPNAHNSSFQQYHRHATQEALPTVRFFQPEANYIQQME</sequence>
<dbReference type="InterPro" id="IPR009686">
    <property type="entry name" value="Senescence/spartin_C"/>
</dbReference>
<organism evidence="3">
    <name type="scientific">Physcomitrium patens</name>
    <name type="common">Spreading-leaved earth moss</name>
    <name type="synonym">Physcomitrella patens</name>
    <dbReference type="NCBI Taxonomy" id="3218"/>
    <lineage>
        <taxon>Eukaryota</taxon>
        <taxon>Viridiplantae</taxon>
        <taxon>Streptophyta</taxon>
        <taxon>Embryophyta</taxon>
        <taxon>Bryophyta</taxon>
        <taxon>Bryophytina</taxon>
        <taxon>Bryopsida</taxon>
        <taxon>Funariidae</taxon>
        <taxon>Funariales</taxon>
        <taxon>Funariaceae</taxon>
        <taxon>Physcomitrium</taxon>
    </lineage>
</organism>
<evidence type="ECO:0000259" key="2">
    <source>
        <dbReference type="Pfam" id="PF06911"/>
    </source>
</evidence>
<dbReference type="AlphaFoldDB" id="A0A2K1J7T8"/>
<feature type="compositionally biased region" description="Low complexity" evidence="1">
    <location>
        <begin position="333"/>
        <end position="348"/>
    </location>
</feature>
<dbReference type="PANTHER" id="PTHR21068">
    <property type="entry name" value="SPARTIN"/>
    <property type="match status" value="1"/>
</dbReference>
<reference evidence="3 5" key="1">
    <citation type="journal article" date="2008" name="Science">
        <title>The Physcomitrella genome reveals evolutionary insights into the conquest of land by plants.</title>
        <authorList>
            <person name="Rensing S."/>
            <person name="Lang D."/>
            <person name="Zimmer A."/>
            <person name="Terry A."/>
            <person name="Salamov A."/>
            <person name="Shapiro H."/>
            <person name="Nishiyama T."/>
            <person name="Perroud P.-F."/>
            <person name="Lindquist E."/>
            <person name="Kamisugi Y."/>
            <person name="Tanahashi T."/>
            <person name="Sakakibara K."/>
            <person name="Fujita T."/>
            <person name="Oishi K."/>
            <person name="Shin-I T."/>
            <person name="Kuroki Y."/>
            <person name="Toyoda A."/>
            <person name="Suzuki Y."/>
            <person name="Hashimoto A."/>
            <person name="Yamaguchi K."/>
            <person name="Sugano A."/>
            <person name="Kohara Y."/>
            <person name="Fujiyama A."/>
            <person name="Anterola A."/>
            <person name="Aoki S."/>
            <person name="Ashton N."/>
            <person name="Barbazuk W.B."/>
            <person name="Barker E."/>
            <person name="Bennetzen J."/>
            <person name="Bezanilla M."/>
            <person name="Blankenship R."/>
            <person name="Cho S.H."/>
            <person name="Dutcher S."/>
            <person name="Estelle M."/>
            <person name="Fawcett J.A."/>
            <person name="Gundlach H."/>
            <person name="Hanada K."/>
            <person name="Heyl A."/>
            <person name="Hicks K.A."/>
            <person name="Hugh J."/>
            <person name="Lohr M."/>
            <person name="Mayer K."/>
            <person name="Melkozernov A."/>
            <person name="Murata T."/>
            <person name="Nelson D."/>
            <person name="Pils B."/>
            <person name="Prigge M."/>
            <person name="Reiss B."/>
            <person name="Renner T."/>
            <person name="Rombauts S."/>
            <person name="Rushton P."/>
            <person name="Sanderfoot A."/>
            <person name="Schween G."/>
            <person name="Shiu S.-H."/>
            <person name="Stueber K."/>
            <person name="Theodoulou F.L."/>
            <person name="Tu H."/>
            <person name="Van de Peer Y."/>
            <person name="Verrier P.J."/>
            <person name="Waters E."/>
            <person name="Wood A."/>
            <person name="Yang L."/>
            <person name="Cove D."/>
            <person name="Cuming A."/>
            <person name="Hasebe M."/>
            <person name="Lucas S."/>
            <person name="Mishler D.B."/>
            <person name="Reski R."/>
            <person name="Grigoriev I."/>
            <person name="Quatrano R.S."/>
            <person name="Boore J.L."/>
        </authorList>
    </citation>
    <scope>NUCLEOTIDE SEQUENCE [LARGE SCALE GENOMIC DNA]</scope>
    <source>
        <strain evidence="4 5">cv. Gransden 2004</strain>
    </source>
</reference>
<evidence type="ECO:0000256" key="1">
    <source>
        <dbReference type="SAM" id="MobiDB-lite"/>
    </source>
</evidence>
<dbReference type="Gramene" id="Pp3c16_9010V3.4">
    <property type="protein sequence ID" value="Pp3c16_9010V3.4"/>
    <property type="gene ID" value="Pp3c16_9010"/>
</dbReference>
<dbReference type="PANTHER" id="PTHR21068:SF49">
    <property type="entry name" value="SENESCENCE DOMAIN-CONTAINING PROTEIN"/>
    <property type="match status" value="1"/>
</dbReference>
<dbReference type="EnsemblPlants" id="Pp3c16_9010V3.2">
    <property type="protein sequence ID" value="Pp3c16_9010V3.2"/>
    <property type="gene ID" value="Pp3c16_9010"/>
</dbReference>
<dbReference type="EnsemblPlants" id="Pp3c16_9010V3.1">
    <property type="protein sequence ID" value="Pp3c16_9010V3.1"/>
    <property type="gene ID" value="Pp3c16_9010"/>
</dbReference>
<feature type="compositionally biased region" description="Polar residues" evidence="1">
    <location>
        <begin position="380"/>
        <end position="403"/>
    </location>
</feature>
<reference evidence="3 5" key="2">
    <citation type="journal article" date="2018" name="Plant J.">
        <title>The Physcomitrella patens chromosome-scale assembly reveals moss genome structure and evolution.</title>
        <authorList>
            <person name="Lang D."/>
            <person name="Ullrich K.K."/>
            <person name="Murat F."/>
            <person name="Fuchs J."/>
            <person name="Jenkins J."/>
            <person name="Haas F.B."/>
            <person name="Piednoel M."/>
            <person name="Gundlach H."/>
            <person name="Van Bel M."/>
            <person name="Meyberg R."/>
            <person name="Vives C."/>
            <person name="Morata J."/>
            <person name="Symeonidi A."/>
            <person name="Hiss M."/>
            <person name="Muchero W."/>
            <person name="Kamisugi Y."/>
            <person name="Saleh O."/>
            <person name="Blanc G."/>
            <person name="Decker E.L."/>
            <person name="van Gessel N."/>
            <person name="Grimwood J."/>
            <person name="Hayes R.D."/>
            <person name="Graham S.W."/>
            <person name="Gunter L.E."/>
            <person name="McDaniel S.F."/>
            <person name="Hoernstein S.N.W."/>
            <person name="Larsson A."/>
            <person name="Li F.W."/>
            <person name="Perroud P.F."/>
            <person name="Phillips J."/>
            <person name="Ranjan P."/>
            <person name="Rokshar D.S."/>
            <person name="Rothfels C.J."/>
            <person name="Schneider L."/>
            <person name="Shu S."/>
            <person name="Stevenson D.W."/>
            <person name="Thummler F."/>
            <person name="Tillich M."/>
            <person name="Villarreal Aguilar J.C."/>
            <person name="Widiez T."/>
            <person name="Wong G.K."/>
            <person name="Wymore A."/>
            <person name="Zhang Y."/>
            <person name="Zimmer A.D."/>
            <person name="Quatrano R.S."/>
            <person name="Mayer K.F.X."/>
            <person name="Goodstein D."/>
            <person name="Casacuberta J.M."/>
            <person name="Vandepoele K."/>
            <person name="Reski R."/>
            <person name="Cuming A.C."/>
            <person name="Tuskan G.A."/>
            <person name="Maumus F."/>
            <person name="Salse J."/>
            <person name="Schmutz J."/>
            <person name="Rensing S.A."/>
        </authorList>
    </citation>
    <scope>NUCLEOTIDE SEQUENCE [LARGE SCALE GENOMIC DNA]</scope>
    <source>
        <strain evidence="4 5">cv. Gransden 2004</strain>
    </source>
</reference>
<gene>
    <name evidence="4" type="primary">LOC112293310</name>
    <name evidence="3" type="ORF">PHYPA_020702</name>
</gene>